<proteinExistence type="predicted"/>
<sequence>MKLSTKIKKQIANYVIDHYFCNARIERIVLEYLIDNAIANEVVTTKQIVEYLEKKEFATSDGAIRGTILRIRHKLLKYREETADHPNHLIFPEPQRRRGYLLQFEKNPNYQVSRNQSFDPWLMKNWEVLREGNYRGLWKGLSLPDGGRWPLKLYVCVHSIRDEGTQREKFMFLINSPSKKKPRMGILEGEVKNSILHMQGHWSTRYEDKGIIDFSMKSQMWPFRRSEDEAICFSGRFFLYTQDNSLYQEGQVELKYCPLNSLSEEDITYLSQ</sequence>
<evidence type="ECO:0000313" key="2">
    <source>
        <dbReference type="Proteomes" id="UP000326354"/>
    </source>
</evidence>
<dbReference type="Gene3D" id="1.10.10.10">
    <property type="entry name" value="Winged helix-like DNA-binding domain superfamily/Winged helix DNA-binding domain"/>
    <property type="match status" value="1"/>
</dbReference>
<name>A0A5S9IKZ5_UABAM</name>
<accession>A0A5S9IKZ5</accession>
<reference evidence="1 2" key="1">
    <citation type="submission" date="2019-08" db="EMBL/GenBank/DDBJ databases">
        <title>Complete genome sequence of Candidatus Uab amorphum.</title>
        <authorList>
            <person name="Shiratori T."/>
            <person name="Suzuki S."/>
            <person name="Kakizawa Y."/>
            <person name="Ishida K."/>
        </authorList>
    </citation>
    <scope>NUCLEOTIDE SEQUENCE [LARGE SCALE GENOMIC DNA]</scope>
    <source>
        <strain evidence="1 2">SRT547</strain>
    </source>
</reference>
<dbReference type="AlphaFoldDB" id="A0A5S9IKZ5"/>
<dbReference type="InterPro" id="IPR036388">
    <property type="entry name" value="WH-like_DNA-bd_sf"/>
</dbReference>
<evidence type="ECO:0000313" key="1">
    <source>
        <dbReference type="EMBL" id="BBM83470.1"/>
    </source>
</evidence>
<organism evidence="1 2">
    <name type="scientific">Uabimicrobium amorphum</name>
    <dbReference type="NCBI Taxonomy" id="2596890"/>
    <lineage>
        <taxon>Bacteria</taxon>
        <taxon>Pseudomonadati</taxon>
        <taxon>Planctomycetota</taxon>
        <taxon>Candidatus Uabimicrobiia</taxon>
        <taxon>Candidatus Uabimicrobiales</taxon>
        <taxon>Candidatus Uabimicrobiaceae</taxon>
        <taxon>Candidatus Uabimicrobium</taxon>
    </lineage>
</organism>
<protein>
    <submittedName>
        <fullName evidence="1">Uncharacterized protein</fullName>
    </submittedName>
</protein>
<dbReference type="EMBL" id="AP019860">
    <property type="protein sequence ID" value="BBM83470.1"/>
    <property type="molecule type" value="Genomic_DNA"/>
</dbReference>
<dbReference type="Proteomes" id="UP000326354">
    <property type="component" value="Chromosome"/>
</dbReference>
<keyword evidence="2" id="KW-1185">Reference proteome</keyword>
<dbReference type="RefSeq" id="WP_151967668.1">
    <property type="nucleotide sequence ID" value="NZ_AP019860.1"/>
</dbReference>
<dbReference type="KEGG" id="uam:UABAM_01822"/>
<gene>
    <name evidence="1" type="ORF">UABAM_01822</name>
</gene>